<dbReference type="Pfam" id="PF09604">
    <property type="entry name" value="Potass_KdpF"/>
    <property type="match status" value="1"/>
</dbReference>
<proteinExistence type="predicted"/>
<protein>
    <submittedName>
        <fullName evidence="2">Potassium-transporting ATPase subunit F</fullName>
    </submittedName>
</protein>
<reference evidence="2" key="1">
    <citation type="submission" date="2023-03" db="EMBL/GenBank/DDBJ databases">
        <title>Mesosutterella sp. nov. isolated from porcine feces.</title>
        <authorList>
            <person name="Yu S."/>
        </authorList>
    </citation>
    <scope>NUCLEOTIDE SEQUENCE</scope>
    <source>
        <strain evidence="2">AGMB02718</strain>
    </source>
</reference>
<name>A0ABT7IJN6_9BURK</name>
<keyword evidence="1" id="KW-1133">Transmembrane helix</keyword>
<keyword evidence="1" id="KW-0812">Transmembrane</keyword>
<gene>
    <name evidence="2" type="ORF">MUN46_001230</name>
</gene>
<keyword evidence="1" id="KW-0472">Membrane</keyword>
<dbReference type="Proteomes" id="UP001165481">
    <property type="component" value="Unassembled WGS sequence"/>
</dbReference>
<evidence type="ECO:0000313" key="2">
    <source>
        <dbReference type="EMBL" id="MDL2058579.1"/>
    </source>
</evidence>
<sequence>MTDPAWILWLGGIAAALVLIYLLAVLFNAELLD</sequence>
<dbReference type="EMBL" id="JAKZJU020000001">
    <property type="protein sequence ID" value="MDL2058579.1"/>
    <property type="molecule type" value="Genomic_DNA"/>
</dbReference>
<evidence type="ECO:0000256" key="1">
    <source>
        <dbReference type="SAM" id="Phobius"/>
    </source>
</evidence>
<comment type="caution">
    <text evidence="2">The sequence shown here is derived from an EMBL/GenBank/DDBJ whole genome shotgun (WGS) entry which is preliminary data.</text>
</comment>
<keyword evidence="3" id="KW-1185">Reference proteome</keyword>
<dbReference type="InterPro" id="IPR011726">
    <property type="entry name" value="KdpF"/>
</dbReference>
<feature type="transmembrane region" description="Helical" evidence="1">
    <location>
        <begin position="6"/>
        <end position="27"/>
    </location>
</feature>
<organism evidence="2 3">
    <name type="scientific">Mesosutterella faecium</name>
    <dbReference type="NCBI Taxonomy" id="2925194"/>
    <lineage>
        <taxon>Bacteria</taxon>
        <taxon>Pseudomonadati</taxon>
        <taxon>Pseudomonadota</taxon>
        <taxon>Betaproteobacteria</taxon>
        <taxon>Burkholderiales</taxon>
        <taxon>Sutterellaceae</taxon>
        <taxon>Mesosutterella</taxon>
    </lineage>
</organism>
<evidence type="ECO:0000313" key="3">
    <source>
        <dbReference type="Proteomes" id="UP001165481"/>
    </source>
</evidence>
<dbReference type="RefSeq" id="WP_243375795.1">
    <property type="nucleotide sequence ID" value="NZ_JAKZJU020000001.1"/>
</dbReference>
<accession>A0ABT7IJN6</accession>